<dbReference type="InterPro" id="IPR001647">
    <property type="entry name" value="HTH_TetR"/>
</dbReference>
<feature type="domain" description="HTH tetR-type" evidence="3">
    <location>
        <begin position="32"/>
        <end position="65"/>
    </location>
</feature>
<dbReference type="Gene3D" id="1.10.357.10">
    <property type="entry name" value="Tetracycline Repressor, domain 2"/>
    <property type="match status" value="1"/>
</dbReference>
<dbReference type="RefSeq" id="WP_114133039.1">
    <property type="nucleotide sequence ID" value="NZ_CP068435.1"/>
</dbReference>
<dbReference type="Pfam" id="PF00440">
    <property type="entry name" value="TetR_N"/>
    <property type="match status" value="1"/>
</dbReference>
<reference evidence="4 5" key="1">
    <citation type="submission" date="2018-04" db="EMBL/GenBank/DDBJ databases">
        <title>Cupriavidus necator CR12 genome sequencing and assembly.</title>
        <authorList>
            <person name="Ben Fekih I."/>
            <person name="Mazhar H.S."/>
            <person name="Bello S.K."/>
            <person name="Rensing C."/>
        </authorList>
    </citation>
    <scope>NUCLEOTIDE SEQUENCE [LARGE SCALE GENOMIC DNA]</scope>
    <source>
        <strain evidence="4 5">CR12</strain>
    </source>
</reference>
<dbReference type="EMBL" id="QDHA01000040">
    <property type="protein sequence ID" value="RCJ07249.1"/>
    <property type="molecule type" value="Genomic_DNA"/>
</dbReference>
<evidence type="ECO:0000259" key="3">
    <source>
        <dbReference type="Pfam" id="PF00440"/>
    </source>
</evidence>
<comment type="caution">
    <text evidence="4">The sequence shown here is derived from an EMBL/GenBank/DDBJ whole genome shotgun (WGS) entry which is preliminary data.</text>
</comment>
<keyword evidence="1" id="KW-0238">DNA-binding</keyword>
<evidence type="ECO:0000313" key="5">
    <source>
        <dbReference type="Proteomes" id="UP000253501"/>
    </source>
</evidence>
<organism evidence="4 5">
    <name type="scientific">Cupriavidus necator</name>
    <name type="common">Alcaligenes eutrophus</name>
    <name type="synonym">Ralstonia eutropha</name>
    <dbReference type="NCBI Taxonomy" id="106590"/>
    <lineage>
        <taxon>Bacteria</taxon>
        <taxon>Pseudomonadati</taxon>
        <taxon>Pseudomonadota</taxon>
        <taxon>Betaproteobacteria</taxon>
        <taxon>Burkholderiales</taxon>
        <taxon>Burkholderiaceae</taxon>
        <taxon>Cupriavidus</taxon>
    </lineage>
</organism>
<dbReference type="Proteomes" id="UP000253501">
    <property type="component" value="Unassembled WGS sequence"/>
</dbReference>
<sequence>MASHIKCGSEQQLRGPKPVRTLENLNPRRGAVLHAAGYKATGVNDIVAAAEASNGSFYNYFENKDIFGRRQSDRPDLRPVRRAFQDMERRKDKDYGRPVFIPKEC</sequence>
<dbReference type="GO" id="GO:0003677">
    <property type="term" value="F:DNA binding"/>
    <property type="evidence" value="ECO:0007669"/>
    <property type="project" value="UniProtKB-KW"/>
</dbReference>
<dbReference type="AlphaFoldDB" id="A0A367PHA5"/>
<dbReference type="SUPFAM" id="SSF46689">
    <property type="entry name" value="Homeodomain-like"/>
    <property type="match status" value="1"/>
</dbReference>
<protein>
    <submittedName>
        <fullName evidence="4">TetR/AcrR family transcriptional regulator</fullName>
    </submittedName>
</protein>
<accession>A0A367PHA5</accession>
<evidence type="ECO:0000313" key="4">
    <source>
        <dbReference type="EMBL" id="RCJ07249.1"/>
    </source>
</evidence>
<dbReference type="InterPro" id="IPR009057">
    <property type="entry name" value="Homeodomain-like_sf"/>
</dbReference>
<evidence type="ECO:0000256" key="1">
    <source>
        <dbReference type="ARBA" id="ARBA00023125"/>
    </source>
</evidence>
<gene>
    <name evidence="4" type="ORF">DDK22_17755</name>
</gene>
<evidence type="ECO:0000256" key="2">
    <source>
        <dbReference type="SAM" id="MobiDB-lite"/>
    </source>
</evidence>
<name>A0A367PHA5_CUPNE</name>
<proteinExistence type="predicted"/>
<feature type="region of interest" description="Disordered" evidence="2">
    <location>
        <begin position="1"/>
        <end position="23"/>
    </location>
</feature>